<sequence>MGLLKAAVVGHVEAGQMNILVDNFPRDMEQAAAFEAQVDCERGIDELYPSIKQLVEVWAELVFYTIVYLTASENLLLPGHTTLKR</sequence>
<dbReference type="VEuPathDB" id="FungiDB:CPAG_07572"/>
<protein>
    <submittedName>
        <fullName evidence="1">Adenylate kinase isoenzyme 1</fullName>
    </submittedName>
</protein>
<reference evidence="1 2" key="1">
    <citation type="submission" date="2007-06" db="EMBL/GenBank/DDBJ databases">
        <title>The Genome Sequence of Coccidioides posadasii RMSCC_3488.</title>
        <authorList>
            <consortium name="Coccidioides Genome Resources Consortium"/>
            <consortium name="The Broad Institute Genome Sequencing Platform"/>
            <person name="Henn M.R."/>
            <person name="Sykes S."/>
            <person name="Young S."/>
            <person name="Jaffe D."/>
            <person name="Berlin A."/>
            <person name="Alvarez P."/>
            <person name="Butler J."/>
            <person name="Gnerre S."/>
            <person name="Grabherr M."/>
            <person name="Mauceli E."/>
            <person name="Brockman W."/>
            <person name="Kodira C."/>
            <person name="Alvarado L."/>
            <person name="Zeng Q."/>
            <person name="Crawford M."/>
            <person name="Antoine C."/>
            <person name="Devon K."/>
            <person name="Galgiani J."/>
            <person name="Orsborn K."/>
            <person name="Lewis M.L."/>
            <person name="Nusbaum C."/>
            <person name="Galagan J."/>
            <person name="Birren B."/>
        </authorList>
    </citation>
    <scope>NUCLEOTIDE SEQUENCE [LARGE SCALE GENOMIC DNA]</scope>
    <source>
        <strain evidence="1 2">RMSCC 3488</strain>
    </source>
</reference>
<evidence type="ECO:0000313" key="2">
    <source>
        <dbReference type="Proteomes" id="UP000054567"/>
    </source>
</evidence>
<reference evidence="2" key="3">
    <citation type="journal article" date="2010" name="Genome Res.">
        <title>Population genomic sequencing of Coccidioides fungi reveals recent hybridization and transposon control.</title>
        <authorList>
            <person name="Neafsey D.E."/>
            <person name="Barker B.M."/>
            <person name="Sharpton T.J."/>
            <person name="Stajich J.E."/>
            <person name="Park D.J."/>
            <person name="Whiston E."/>
            <person name="Hung C.-Y."/>
            <person name="McMahan C."/>
            <person name="White J."/>
            <person name="Sykes S."/>
            <person name="Heiman D."/>
            <person name="Young S."/>
            <person name="Zeng Q."/>
            <person name="Abouelleil A."/>
            <person name="Aftuck L."/>
            <person name="Bessette D."/>
            <person name="Brown A."/>
            <person name="FitzGerald M."/>
            <person name="Lui A."/>
            <person name="Macdonald J.P."/>
            <person name="Priest M."/>
            <person name="Orbach M.J."/>
            <person name="Galgiani J.N."/>
            <person name="Kirkland T.N."/>
            <person name="Cole G.T."/>
            <person name="Birren B.W."/>
            <person name="Henn M.R."/>
            <person name="Taylor J.W."/>
            <person name="Rounsley S.D."/>
        </authorList>
    </citation>
    <scope>NUCLEOTIDE SEQUENCE [LARGE SCALE GENOMIC DNA]</scope>
    <source>
        <strain evidence="2">RMSCC 3488</strain>
    </source>
</reference>
<gene>
    <name evidence="1" type="ORF">CPAG_07572</name>
</gene>
<name>A0A0J6FP95_COCPO</name>
<dbReference type="AlphaFoldDB" id="A0A0J6FP95"/>
<dbReference type="GO" id="GO:0016301">
    <property type="term" value="F:kinase activity"/>
    <property type="evidence" value="ECO:0007669"/>
    <property type="project" value="UniProtKB-KW"/>
</dbReference>
<accession>A0A0J6FP95</accession>
<dbReference type="EMBL" id="DS268113">
    <property type="protein sequence ID" value="KMM71265.1"/>
    <property type="molecule type" value="Genomic_DNA"/>
</dbReference>
<organism evidence="1 2">
    <name type="scientific">Coccidioides posadasii RMSCC 3488</name>
    <dbReference type="NCBI Taxonomy" id="454284"/>
    <lineage>
        <taxon>Eukaryota</taxon>
        <taxon>Fungi</taxon>
        <taxon>Dikarya</taxon>
        <taxon>Ascomycota</taxon>
        <taxon>Pezizomycotina</taxon>
        <taxon>Eurotiomycetes</taxon>
        <taxon>Eurotiomycetidae</taxon>
        <taxon>Onygenales</taxon>
        <taxon>Onygenaceae</taxon>
        <taxon>Coccidioides</taxon>
    </lineage>
</organism>
<keyword evidence="1" id="KW-0808">Transferase</keyword>
<proteinExistence type="predicted"/>
<keyword evidence="1" id="KW-0418">Kinase</keyword>
<evidence type="ECO:0000313" key="1">
    <source>
        <dbReference type="EMBL" id="KMM71265.1"/>
    </source>
</evidence>
<dbReference type="Proteomes" id="UP000054567">
    <property type="component" value="Unassembled WGS sequence"/>
</dbReference>
<reference evidence="2" key="2">
    <citation type="journal article" date="2009" name="Genome Res.">
        <title>Comparative genomic analyses of the human fungal pathogens Coccidioides and their relatives.</title>
        <authorList>
            <person name="Sharpton T.J."/>
            <person name="Stajich J.E."/>
            <person name="Rounsley S.D."/>
            <person name="Gardner M.J."/>
            <person name="Wortman J.R."/>
            <person name="Jordar V.S."/>
            <person name="Maiti R."/>
            <person name="Kodira C.D."/>
            <person name="Neafsey D.E."/>
            <person name="Zeng Q."/>
            <person name="Hung C.-Y."/>
            <person name="McMahan C."/>
            <person name="Muszewska A."/>
            <person name="Grynberg M."/>
            <person name="Mandel M.A."/>
            <person name="Kellner E.M."/>
            <person name="Barker B.M."/>
            <person name="Galgiani J.N."/>
            <person name="Orbach M.J."/>
            <person name="Kirkland T.N."/>
            <person name="Cole G.T."/>
            <person name="Henn M.R."/>
            <person name="Birren B.W."/>
            <person name="Taylor J.W."/>
        </authorList>
    </citation>
    <scope>NUCLEOTIDE SEQUENCE [LARGE SCALE GENOMIC DNA]</scope>
    <source>
        <strain evidence="2">RMSCC 3488</strain>
    </source>
</reference>